<sequence>MSKVLEDPRVAERPGGGYTIRQPSGAVDVLEVGTSSWAVFDGEAPQLIPVGGTRLAINFASAEAAVAAVLGAAA</sequence>
<organism evidence="1 2">
    <name type="scientific">Dactylosporangium salmoneum</name>
    <dbReference type="NCBI Taxonomy" id="53361"/>
    <lineage>
        <taxon>Bacteria</taxon>
        <taxon>Bacillati</taxon>
        <taxon>Actinomycetota</taxon>
        <taxon>Actinomycetes</taxon>
        <taxon>Micromonosporales</taxon>
        <taxon>Micromonosporaceae</taxon>
        <taxon>Dactylosporangium</taxon>
    </lineage>
</organism>
<accession>A0ABN3G9M2</accession>
<evidence type="ECO:0000313" key="1">
    <source>
        <dbReference type="EMBL" id="GAA2347068.1"/>
    </source>
</evidence>
<protein>
    <recommendedName>
        <fullName evidence="3">DUF397 domain-containing protein</fullName>
    </recommendedName>
</protein>
<comment type="caution">
    <text evidence="1">The sequence shown here is derived from an EMBL/GenBank/DDBJ whole genome shotgun (WGS) entry which is preliminary data.</text>
</comment>
<dbReference type="EMBL" id="BAAARV010000025">
    <property type="protein sequence ID" value="GAA2347068.1"/>
    <property type="molecule type" value="Genomic_DNA"/>
</dbReference>
<dbReference type="RefSeq" id="WP_344613381.1">
    <property type="nucleotide sequence ID" value="NZ_BAAARV010000025.1"/>
</dbReference>
<gene>
    <name evidence="1" type="ORF">GCM10010170_034310</name>
</gene>
<proteinExistence type="predicted"/>
<keyword evidence="2" id="KW-1185">Reference proteome</keyword>
<evidence type="ECO:0000313" key="2">
    <source>
        <dbReference type="Proteomes" id="UP001501444"/>
    </source>
</evidence>
<dbReference type="Proteomes" id="UP001501444">
    <property type="component" value="Unassembled WGS sequence"/>
</dbReference>
<name>A0ABN3G9M2_9ACTN</name>
<evidence type="ECO:0008006" key="3">
    <source>
        <dbReference type="Google" id="ProtNLM"/>
    </source>
</evidence>
<reference evidence="1 2" key="1">
    <citation type="journal article" date="2019" name="Int. J. Syst. Evol. Microbiol.">
        <title>The Global Catalogue of Microorganisms (GCM) 10K type strain sequencing project: providing services to taxonomists for standard genome sequencing and annotation.</title>
        <authorList>
            <consortium name="The Broad Institute Genomics Platform"/>
            <consortium name="The Broad Institute Genome Sequencing Center for Infectious Disease"/>
            <person name="Wu L."/>
            <person name="Ma J."/>
        </authorList>
    </citation>
    <scope>NUCLEOTIDE SEQUENCE [LARGE SCALE GENOMIC DNA]</scope>
    <source>
        <strain evidence="1 2">JCM 3272</strain>
    </source>
</reference>